<feature type="coiled-coil region" evidence="7">
    <location>
        <begin position="129"/>
        <end position="156"/>
    </location>
</feature>
<reference evidence="9" key="1">
    <citation type="submission" date="2021-01" db="EMBL/GenBank/DDBJ databases">
        <authorList>
            <consortium name="Genoscope - CEA"/>
            <person name="William W."/>
        </authorList>
    </citation>
    <scope>NUCLEOTIDE SEQUENCE</scope>
</reference>
<evidence type="ECO:0000313" key="10">
    <source>
        <dbReference type="Proteomes" id="UP000683925"/>
    </source>
</evidence>
<evidence type="ECO:0000256" key="1">
    <source>
        <dbReference type="ARBA" id="ARBA00004123"/>
    </source>
</evidence>
<proteinExistence type="inferred from homology"/>
<keyword evidence="4" id="KW-0238">DNA-binding</keyword>
<comment type="similarity">
    <text evidence="2">Belongs to the bZIP family.</text>
</comment>
<dbReference type="OrthoDB" id="425490at2759"/>
<evidence type="ECO:0000256" key="7">
    <source>
        <dbReference type="SAM" id="Coils"/>
    </source>
</evidence>
<evidence type="ECO:0000256" key="2">
    <source>
        <dbReference type="ARBA" id="ARBA00007163"/>
    </source>
</evidence>
<dbReference type="PANTHER" id="PTHR47416:SF8">
    <property type="entry name" value="BASIC-LEUCINE ZIPPER TRANSCRIPTION FACTOR E-RELATED"/>
    <property type="match status" value="1"/>
</dbReference>
<dbReference type="PANTHER" id="PTHR47416">
    <property type="entry name" value="BASIC-LEUCINE ZIPPER TRANSCRIPTION FACTOR F-RELATED"/>
    <property type="match status" value="1"/>
</dbReference>
<accession>A0A8S1X120</accession>
<evidence type="ECO:0000259" key="8">
    <source>
        <dbReference type="PROSITE" id="PS00036"/>
    </source>
</evidence>
<dbReference type="GO" id="GO:0003700">
    <property type="term" value="F:DNA-binding transcription factor activity"/>
    <property type="evidence" value="ECO:0007669"/>
    <property type="project" value="InterPro"/>
</dbReference>
<dbReference type="AlphaFoldDB" id="A0A8S1X120"/>
<keyword evidence="6" id="KW-0539">Nucleus</keyword>
<comment type="subcellular location">
    <subcellularLocation>
        <location evidence="1">Nucleus</location>
    </subcellularLocation>
</comment>
<dbReference type="Proteomes" id="UP000683925">
    <property type="component" value="Unassembled WGS sequence"/>
</dbReference>
<evidence type="ECO:0000256" key="4">
    <source>
        <dbReference type="ARBA" id="ARBA00023125"/>
    </source>
</evidence>
<keyword evidence="10" id="KW-1185">Reference proteome</keyword>
<protein>
    <recommendedName>
        <fullName evidence="8">BZIP domain-containing protein</fullName>
    </recommendedName>
</protein>
<dbReference type="EMBL" id="CAJJDP010000106">
    <property type="protein sequence ID" value="CAD8194109.1"/>
    <property type="molecule type" value="Genomic_DNA"/>
</dbReference>
<evidence type="ECO:0000256" key="5">
    <source>
        <dbReference type="ARBA" id="ARBA00023163"/>
    </source>
</evidence>
<dbReference type="CDD" id="cd14811">
    <property type="entry name" value="bZIP_u2"/>
    <property type="match status" value="1"/>
</dbReference>
<keyword evidence="5" id="KW-0804">Transcription</keyword>
<gene>
    <name evidence="9" type="ORF">POCTA_138.1.T1060066</name>
</gene>
<evidence type="ECO:0000256" key="3">
    <source>
        <dbReference type="ARBA" id="ARBA00023015"/>
    </source>
</evidence>
<dbReference type="PROSITE" id="PS00036">
    <property type="entry name" value="BZIP_BASIC"/>
    <property type="match status" value="1"/>
</dbReference>
<dbReference type="GO" id="GO:0003677">
    <property type="term" value="F:DNA binding"/>
    <property type="evidence" value="ECO:0007669"/>
    <property type="project" value="UniProtKB-KW"/>
</dbReference>
<evidence type="ECO:0000313" key="9">
    <source>
        <dbReference type="EMBL" id="CAD8194109.1"/>
    </source>
</evidence>
<organism evidence="9 10">
    <name type="scientific">Paramecium octaurelia</name>
    <dbReference type="NCBI Taxonomy" id="43137"/>
    <lineage>
        <taxon>Eukaryota</taxon>
        <taxon>Sar</taxon>
        <taxon>Alveolata</taxon>
        <taxon>Ciliophora</taxon>
        <taxon>Intramacronucleata</taxon>
        <taxon>Oligohymenophorea</taxon>
        <taxon>Peniculida</taxon>
        <taxon>Parameciidae</taxon>
        <taxon>Paramecium</taxon>
    </lineage>
</organism>
<keyword evidence="7" id="KW-0175">Coiled coil</keyword>
<dbReference type="InterPro" id="IPR004827">
    <property type="entry name" value="bZIP"/>
</dbReference>
<dbReference type="GO" id="GO:0005634">
    <property type="term" value="C:nucleus"/>
    <property type="evidence" value="ECO:0007669"/>
    <property type="project" value="UniProtKB-SubCell"/>
</dbReference>
<dbReference type="SMART" id="SM00338">
    <property type="entry name" value="BRLZ"/>
    <property type="match status" value="1"/>
</dbReference>
<comment type="caution">
    <text evidence="9">The sequence shown here is derived from an EMBL/GenBank/DDBJ whole genome shotgun (WGS) entry which is preliminary data.</text>
</comment>
<sequence>MYNNHFELAGDDNFINFPVDFNQSHFPYVNSCSNRQCQNTDVEVPIQQQLFSKYLLPKQTQRRKKKKQEETILQNKQNSKNAYINKISSLIQESVPTTAPKLEKKVSNFQDDSTQAKLLRNRESAKNSRKRKKIYLELLENRVNTLKDELEKCKKIIKDHSNCMLLIGSNSQQKACQEDRQKLFDKLKSAIQDNSDNNDINLLLDTIKFKFGGGGGKERVNDANYVLQQVMEIFPIHVKYLLWGSDSILTQPSWFTDLNREVDISDYQMRSLNQSYQRIQYDKQKIEDIIEQLQTVKVNLYQKTYSFGNFIDELRNIFTPTQVSKLILGLEKNKYSKEFSVLNMQKQFEDEFDTIDKQEEWQFDDTVSKKIHI</sequence>
<name>A0A8S1X120_PAROT</name>
<evidence type="ECO:0000256" key="6">
    <source>
        <dbReference type="ARBA" id="ARBA00023242"/>
    </source>
</evidence>
<feature type="domain" description="BZIP" evidence="8">
    <location>
        <begin position="117"/>
        <end position="131"/>
    </location>
</feature>
<keyword evidence="3" id="KW-0805">Transcription regulation</keyword>
<dbReference type="Pfam" id="PF00170">
    <property type="entry name" value="bZIP_1"/>
    <property type="match status" value="1"/>
</dbReference>